<organism evidence="1 2">
    <name type="scientific">Gimesia chilikensis</name>
    <dbReference type="NCBI Taxonomy" id="2605989"/>
    <lineage>
        <taxon>Bacteria</taxon>
        <taxon>Pseudomonadati</taxon>
        <taxon>Planctomycetota</taxon>
        <taxon>Planctomycetia</taxon>
        <taxon>Planctomycetales</taxon>
        <taxon>Planctomycetaceae</taxon>
        <taxon>Gimesia</taxon>
    </lineage>
</organism>
<sequence>MVEPNLGEFKITSLSYSISNLPSWKNTLLSKIGDQLAGFPELNLNLILFYNNQL</sequence>
<name>A0A517PMK0_9PLAN</name>
<keyword evidence="2" id="KW-1185">Reference proteome</keyword>
<evidence type="ECO:0000313" key="2">
    <source>
        <dbReference type="Proteomes" id="UP000320421"/>
    </source>
</evidence>
<dbReference type="EMBL" id="CP036266">
    <property type="protein sequence ID" value="QDT20606.1"/>
    <property type="molecule type" value="Genomic_DNA"/>
</dbReference>
<dbReference type="AlphaFoldDB" id="A0A517PMK0"/>
<gene>
    <name evidence="1" type="ORF">HG66A1_23940</name>
</gene>
<protein>
    <submittedName>
        <fullName evidence="1">Uncharacterized protein</fullName>
    </submittedName>
</protein>
<dbReference type="Proteomes" id="UP000320421">
    <property type="component" value="Chromosome"/>
</dbReference>
<reference evidence="1 2" key="1">
    <citation type="submission" date="2019-02" db="EMBL/GenBank/DDBJ databases">
        <title>Deep-cultivation of Planctomycetes and their phenomic and genomic characterization uncovers novel biology.</title>
        <authorList>
            <person name="Wiegand S."/>
            <person name="Jogler M."/>
            <person name="Boedeker C."/>
            <person name="Pinto D."/>
            <person name="Vollmers J."/>
            <person name="Rivas-Marin E."/>
            <person name="Kohn T."/>
            <person name="Peeters S.H."/>
            <person name="Heuer A."/>
            <person name="Rast P."/>
            <person name="Oberbeckmann S."/>
            <person name="Bunk B."/>
            <person name="Jeske O."/>
            <person name="Meyerdierks A."/>
            <person name="Storesund J.E."/>
            <person name="Kallscheuer N."/>
            <person name="Luecker S."/>
            <person name="Lage O.M."/>
            <person name="Pohl T."/>
            <person name="Merkel B.J."/>
            <person name="Hornburger P."/>
            <person name="Mueller R.-W."/>
            <person name="Bruemmer F."/>
            <person name="Labrenz M."/>
            <person name="Spormann A.M."/>
            <person name="Op den Camp H."/>
            <person name="Overmann J."/>
            <person name="Amann R."/>
            <person name="Jetten M.S.M."/>
            <person name="Mascher T."/>
            <person name="Medema M.H."/>
            <person name="Devos D.P."/>
            <person name="Kaster A.-K."/>
            <person name="Ovreas L."/>
            <person name="Rohde M."/>
            <person name="Galperin M.Y."/>
            <person name="Jogler C."/>
        </authorList>
    </citation>
    <scope>NUCLEOTIDE SEQUENCE [LARGE SCALE GENOMIC DNA]</scope>
    <source>
        <strain evidence="1 2">HG66A1</strain>
    </source>
</reference>
<evidence type="ECO:0000313" key="1">
    <source>
        <dbReference type="EMBL" id="QDT20606.1"/>
    </source>
</evidence>
<accession>A0A517PMK0</accession>
<proteinExistence type="predicted"/>